<dbReference type="GO" id="GO:0015631">
    <property type="term" value="F:tubulin binding"/>
    <property type="evidence" value="ECO:0007669"/>
    <property type="project" value="InterPro"/>
</dbReference>
<reference evidence="10 11" key="1">
    <citation type="journal article" date="2016" name="PLoS Pathog.">
        <title>Biosynthesis of antibiotic leucinostatins in bio-control fungus Purpureocillium lilacinum and their inhibition on phytophthora revealed by genome mining.</title>
        <authorList>
            <person name="Wang G."/>
            <person name="Liu Z."/>
            <person name="Lin R."/>
            <person name="Li E."/>
            <person name="Mao Z."/>
            <person name="Ling J."/>
            <person name="Yang Y."/>
            <person name="Yin W.B."/>
            <person name="Xie B."/>
        </authorList>
    </citation>
    <scope>NUCLEOTIDE SEQUENCE [LARGE SCALE GENOMIC DNA]</scope>
    <source>
        <strain evidence="10">170</strain>
    </source>
</reference>
<dbReference type="Gene3D" id="1.20.58.1250">
    <property type="entry name" value="Tubulin Binding Cofactor C, N-terminal domain"/>
    <property type="match status" value="1"/>
</dbReference>
<feature type="domain" description="C-CAP/cofactor C-like" evidence="9">
    <location>
        <begin position="189"/>
        <end position="315"/>
    </location>
</feature>
<dbReference type="OrthoDB" id="194775at2759"/>
<dbReference type="SMART" id="SM00673">
    <property type="entry name" value="CARP"/>
    <property type="match status" value="1"/>
</dbReference>
<evidence type="ECO:0000256" key="2">
    <source>
        <dbReference type="ARBA" id="ARBA00008848"/>
    </source>
</evidence>
<keyword evidence="3" id="KW-0963">Cytoplasm</keyword>
<feature type="region of interest" description="Disordered" evidence="8">
    <location>
        <begin position="93"/>
        <end position="142"/>
    </location>
</feature>
<dbReference type="Gene3D" id="2.160.20.70">
    <property type="match status" value="1"/>
</dbReference>
<dbReference type="AlphaFoldDB" id="A0A179FM69"/>
<evidence type="ECO:0000259" key="9">
    <source>
        <dbReference type="PROSITE" id="PS51329"/>
    </source>
</evidence>
<dbReference type="RefSeq" id="XP_018143504.1">
    <property type="nucleotide sequence ID" value="XM_018286753.1"/>
</dbReference>
<gene>
    <name evidence="10" type="ORF">VFPPC_07974</name>
</gene>
<evidence type="ECO:0000313" key="10">
    <source>
        <dbReference type="EMBL" id="OAQ66417.1"/>
    </source>
</evidence>
<dbReference type="Proteomes" id="UP000078397">
    <property type="component" value="Unassembled WGS sequence"/>
</dbReference>
<evidence type="ECO:0000256" key="7">
    <source>
        <dbReference type="SAM" id="Coils"/>
    </source>
</evidence>
<evidence type="ECO:0000256" key="6">
    <source>
        <dbReference type="ARBA" id="ARBA00026055"/>
    </source>
</evidence>
<dbReference type="GeneID" id="28850747"/>
<dbReference type="PROSITE" id="PS51329">
    <property type="entry name" value="C_CAP_COFACTOR_C"/>
    <property type="match status" value="1"/>
</dbReference>
<name>A0A179FM69_METCM</name>
<comment type="subcellular location">
    <subcellularLocation>
        <location evidence="1">Cytoplasm</location>
    </subcellularLocation>
</comment>
<dbReference type="InterPro" id="IPR017901">
    <property type="entry name" value="C-CAP_CF_C-like"/>
</dbReference>
<keyword evidence="4" id="KW-0007">Acetylation</keyword>
<dbReference type="InterPro" id="IPR027684">
    <property type="entry name" value="TBCC"/>
</dbReference>
<keyword evidence="7" id="KW-0175">Coiled coil</keyword>
<evidence type="ECO:0000313" key="11">
    <source>
        <dbReference type="Proteomes" id="UP000078397"/>
    </source>
</evidence>
<dbReference type="Pfam" id="PF16752">
    <property type="entry name" value="TBCC_N"/>
    <property type="match status" value="1"/>
</dbReference>
<dbReference type="Pfam" id="PF07986">
    <property type="entry name" value="TBCC"/>
    <property type="match status" value="1"/>
</dbReference>
<keyword evidence="11" id="KW-1185">Reference proteome</keyword>
<dbReference type="InterPro" id="IPR012945">
    <property type="entry name" value="Tubulin-bd_cofactor_C_dom"/>
</dbReference>
<proteinExistence type="inferred from homology"/>
<dbReference type="InterPro" id="IPR006599">
    <property type="entry name" value="CARP_motif"/>
</dbReference>
<evidence type="ECO:0000256" key="8">
    <source>
        <dbReference type="SAM" id="MobiDB-lite"/>
    </source>
</evidence>
<dbReference type="FunFam" id="2.160.20.70:FF:000011">
    <property type="entry name" value="Tubulin-specific chaperone c, putative"/>
    <property type="match status" value="1"/>
</dbReference>
<dbReference type="GO" id="GO:0007023">
    <property type="term" value="P:post-chaperonin tubulin folding pathway"/>
    <property type="evidence" value="ECO:0007669"/>
    <property type="project" value="InterPro"/>
</dbReference>
<accession>A0A179FM69</accession>
<evidence type="ECO:0000256" key="3">
    <source>
        <dbReference type="ARBA" id="ARBA00022490"/>
    </source>
</evidence>
<sequence length="362" mass="40014">MDPKQKFYRHFQDCVAELQDQIDELESVSAVAGERQEAIDHVLAGISKLQHEVSDAAEFTPSYDRKQYSDTIKSLQDKLNETIAKITPRSRFQFKRSNAGPHVDMGAPENDPRLHPGSLSRNTQGHAKDERQEAVEGDDTVGDLPSAAAIRDYNAELSQPSTQYIRKPSFSMARNIGIANQSNLHIILPQSAARATASGSLTDLRGCIVDMSVPTAQGKPFPGLALKNISHSLIIAGHVNGPVHITGVLDSIIVVTARQVRIHECRNVDIYLHCTSHPIIEDCAGMRFAQLPKCYAIQGEPEKENQWDQVDDFKWLKAGQSPNWTTLSDAEVLDETIWTKVVPGQPGMSVEETLEKVGIPRH</sequence>
<organism evidence="10 11">
    <name type="scientific">Pochonia chlamydosporia 170</name>
    <dbReference type="NCBI Taxonomy" id="1380566"/>
    <lineage>
        <taxon>Eukaryota</taxon>
        <taxon>Fungi</taxon>
        <taxon>Dikarya</taxon>
        <taxon>Ascomycota</taxon>
        <taxon>Pezizomycotina</taxon>
        <taxon>Sordariomycetes</taxon>
        <taxon>Hypocreomycetidae</taxon>
        <taxon>Hypocreales</taxon>
        <taxon>Clavicipitaceae</taxon>
        <taxon>Pochonia</taxon>
    </lineage>
</organism>
<comment type="subunit">
    <text evidence="6">Supercomplex made of cofactors A to E. Cofactors A and D function by capturing and stabilizing tubulin in a quasi-native conformation. Cofactor E binds to the cofactor D-tubulin complex; interaction with cofactor C then causes the release of tubulin polypeptides that are committed to the native state.</text>
</comment>
<dbReference type="PANTHER" id="PTHR15139">
    <property type="entry name" value="TUBULIN FOLDING COFACTOR C"/>
    <property type="match status" value="1"/>
</dbReference>
<dbReference type="STRING" id="1380566.A0A179FM69"/>
<comment type="caution">
    <text evidence="10">The sequence shown here is derived from an EMBL/GenBank/DDBJ whole genome shotgun (WGS) entry which is preliminary data.</text>
</comment>
<dbReference type="EMBL" id="LSBJ02000004">
    <property type="protein sequence ID" value="OAQ66417.1"/>
    <property type="molecule type" value="Genomic_DNA"/>
</dbReference>
<dbReference type="InterPro" id="IPR016098">
    <property type="entry name" value="CAP/MinC_C"/>
</dbReference>
<dbReference type="GO" id="GO:0005737">
    <property type="term" value="C:cytoplasm"/>
    <property type="evidence" value="ECO:0007669"/>
    <property type="project" value="UniProtKB-SubCell"/>
</dbReference>
<comment type="similarity">
    <text evidence="2">Belongs to the TBCC family.</text>
</comment>
<evidence type="ECO:0000256" key="1">
    <source>
        <dbReference type="ARBA" id="ARBA00004496"/>
    </source>
</evidence>
<dbReference type="InterPro" id="IPR038397">
    <property type="entry name" value="TBCC_N_sf"/>
</dbReference>
<dbReference type="KEGG" id="pchm:VFPPC_07974"/>
<protein>
    <submittedName>
        <fullName evidence="10">Tubulin-specific chaperone c</fullName>
    </submittedName>
</protein>
<feature type="coiled-coil region" evidence="7">
    <location>
        <begin position="8"/>
        <end position="35"/>
    </location>
</feature>
<dbReference type="InterPro" id="IPR031925">
    <property type="entry name" value="TBCC_N"/>
</dbReference>
<evidence type="ECO:0000256" key="5">
    <source>
        <dbReference type="ARBA" id="ARBA00023186"/>
    </source>
</evidence>
<dbReference type="GO" id="GO:0007021">
    <property type="term" value="P:tubulin complex assembly"/>
    <property type="evidence" value="ECO:0007669"/>
    <property type="project" value="TreeGrafter"/>
</dbReference>
<keyword evidence="5" id="KW-0143">Chaperone</keyword>
<dbReference type="PANTHER" id="PTHR15139:SF0">
    <property type="entry name" value="TUBULIN-SPECIFIC CHAPERONE C"/>
    <property type="match status" value="1"/>
</dbReference>
<evidence type="ECO:0000256" key="4">
    <source>
        <dbReference type="ARBA" id="ARBA00022990"/>
    </source>
</evidence>